<dbReference type="Proteomes" id="UP000663829">
    <property type="component" value="Unassembled WGS sequence"/>
</dbReference>
<feature type="non-terminal residue" evidence="1">
    <location>
        <position position="13"/>
    </location>
</feature>
<comment type="caution">
    <text evidence="1">The sequence shown here is derived from an EMBL/GenBank/DDBJ whole genome shotgun (WGS) entry which is preliminary data.</text>
</comment>
<evidence type="ECO:0000313" key="3">
    <source>
        <dbReference type="Proteomes" id="UP000663829"/>
    </source>
</evidence>
<accession>A0A816CGN0</accession>
<dbReference type="EMBL" id="CAJOBC010107563">
    <property type="protein sequence ID" value="CAF4509590.1"/>
    <property type="molecule type" value="Genomic_DNA"/>
</dbReference>
<gene>
    <name evidence="1" type="ORF">GPM918_LOCUS43686</name>
    <name evidence="2" type="ORF">SRO942_LOCUS45245</name>
</gene>
<name>A0A816CGN0_9BILA</name>
<evidence type="ECO:0000313" key="1">
    <source>
        <dbReference type="EMBL" id="CAF1620081.1"/>
    </source>
</evidence>
<protein>
    <submittedName>
        <fullName evidence="1">Uncharacterized protein</fullName>
    </submittedName>
</protein>
<keyword evidence="3" id="KW-1185">Reference proteome</keyword>
<evidence type="ECO:0000313" key="2">
    <source>
        <dbReference type="EMBL" id="CAF4509590.1"/>
    </source>
</evidence>
<reference evidence="1" key="1">
    <citation type="submission" date="2021-02" db="EMBL/GenBank/DDBJ databases">
        <authorList>
            <person name="Nowell W R."/>
        </authorList>
    </citation>
    <scope>NUCLEOTIDE SEQUENCE</scope>
</reference>
<dbReference type="Proteomes" id="UP000681722">
    <property type="component" value="Unassembled WGS sequence"/>
</dbReference>
<organism evidence="1 3">
    <name type="scientific">Didymodactylos carnosus</name>
    <dbReference type="NCBI Taxonomy" id="1234261"/>
    <lineage>
        <taxon>Eukaryota</taxon>
        <taxon>Metazoa</taxon>
        <taxon>Spiralia</taxon>
        <taxon>Gnathifera</taxon>
        <taxon>Rotifera</taxon>
        <taxon>Eurotatoria</taxon>
        <taxon>Bdelloidea</taxon>
        <taxon>Philodinida</taxon>
        <taxon>Philodinidae</taxon>
        <taxon>Didymodactylos</taxon>
    </lineage>
</organism>
<proteinExistence type="predicted"/>
<dbReference type="EMBL" id="CAJNOQ010040439">
    <property type="protein sequence ID" value="CAF1620081.1"/>
    <property type="molecule type" value="Genomic_DNA"/>
</dbReference>
<sequence>MISLSDRQTRRAS</sequence>